<gene>
    <name evidence="2" type="ORF">PRZ48_014463</name>
</gene>
<dbReference type="Proteomes" id="UP001305779">
    <property type="component" value="Unassembled WGS sequence"/>
</dbReference>
<dbReference type="EMBL" id="JAXOVC010000014">
    <property type="protein sequence ID" value="KAK4494165.1"/>
    <property type="molecule type" value="Genomic_DNA"/>
</dbReference>
<organism evidence="2 3">
    <name type="scientific">Zasmidium cellare</name>
    <name type="common">Wine cellar mold</name>
    <name type="synonym">Racodium cellare</name>
    <dbReference type="NCBI Taxonomy" id="395010"/>
    <lineage>
        <taxon>Eukaryota</taxon>
        <taxon>Fungi</taxon>
        <taxon>Dikarya</taxon>
        <taxon>Ascomycota</taxon>
        <taxon>Pezizomycotina</taxon>
        <taxon>Dothideomycetes</taxon>
        <taxon>Dothideomycetidae</taxon>
        <taxon>Mycosphaerellales</taxon>
        <taxon>Mycosphaerellaceae</taxon>
        <taxon>Zasmidium</taxon>
    </lineage>
</organism>
<sequence length="106" mass="11910">MPSKAHGITATKAPRDEAGASIEAERQPLLDTHAPTKSQTRFWAKFKAALQDDEEAFQIMNAVFYRSPTGNYLIPSSICHVYGLCGAYPNQTWGDWLYDNLQLRYG</sequence>
<proteinExistence type="predicted"/>
<evidence type="ECO:0000256" key="1">
    <source>
        <dbReference type="SAM" id="MobiDB-lite"/>
    </source>
</evidence>
<name>A0ABR0DYE8_ZASCE</name>
<feature type="compositionally biased region" description="Basic and acidic residues" evidence="1">
    <location>
        <begin position="13"/>
        <end position="28"/>
    </location>
</feature>
<reference evidence="2 3" key="1">
    <citation type="journal article" date="2023" name="G3 (Bethesda)">
        <title>A chromosome-level genome assembly of Zasmidium syzygii isolated from banana leaves.</title>
        <authorList>
            <person name="van Westerhoven A.C."/>
            <person name="Mehrabi R."/>
            <person name="Talebi R."/>
            <person name="Steentjes M.B.F."/>
            <person name="Corcolon B."/>
            <person name="Chong P.A."/>
            <person name="Kema G.H.J."/>
            <person name="Seidl M.F."/>
        </authorList>
    </citation>
    <scope>NUCLEOTIDE SEQUENCE [LARGE SCALE GENOMIC DNA]</scope>
    <source>
        <strain evidence="2 3">P124</strain>
    </source>
</reference>
<keyword evidence="3" id="KW-1185">Reference proteome</keyword>
<evidence type="ECO:0000313" key="2">
    <source>
        <dbReference type="EMBL" id="KAK4494165.1"/>
    </source>
</evidence>
<feature type="region of interest" description="Disordered" evidence="1">
    <location>
        <begin position="1"/>
        <end position="35"/>
    </location>
</feature>
<comment type="caution">
    <text evidence="2">The sequence shown here is derived from an EMBL/GenBank/DDBJ whole genome shotgun (WGS) entry which is preliminary data.</text>
</comment>
<evidence type="ECO:0000313" key="3">
    <source>
        <dbReference type="Proteomes" id="UP001305779"/>
    </source>
</evidence>
<accession>A0ABR0DYE8</accession>
<protein>
    <submittedName>
        <fullName evidence="2">Uncharacterized protein</fullName>
    </submittedName>
</protein>